<sequence length="73" mass="8149">MYDTRVIFSFLRKHDGRCAGVVCTVHPVSGSAQYSDQTFIDGSMRGFGWPGTPPVRGPPDSSKFHPECLRLYE</sequence>
<organism evidence="1">
    <name type="scientific">Salmonella newport</name>
    <dbReference type="NCBI Taxonomy" id="108619"/>
    <lineage>
        <taxon>Bacteria</taxon>
        <taxon>Pseudomonadati</taxon>
        <taxon>Pseudomonadota</taxon>
        <taxon>Gammaproteobacteria</taxon>
        <taxon>Enterobacterales</taxon>
        <taxon>Enterobacteriaceae</taxon>
        <taxon>Salmonella</taxon>
    </lineage>
</organism>
<dbReference type="AlphaFoldDB" id="A0A5Y0RPL0"/>
<proteinExistence type="predicted"/>
<dbReference type="Proteomes" id="UP000839827">
    <property type="component" value="Unassembled WGS sequence"/>
</dbReference>
<name>A0A5Y0RPL0_SALNE</name>
<reference evidence="1" key="1">
    <citation type="submission" date="2019-03" db="EMBL/GenBank/DDBJ databases">
        <authorList>
            <person name="Ashton P.M."/>
            <person name="Dallman T."/>
            <person name="Nair S."/>
            <person name="De Pinna E."/>
            <person name="Peters T."/>
            <person name="Grant K."/>
        </authorList>
    </citation>
    <scope>NUCLEOTIDE SEQUENCE [LARGE SCALE GENOMIC DNA]</scope>
    <source>
        <strain evidence="1">271153</strain>
    </source>
</reference>
<evidence type="ECO:0000313" key="1">
    <source>
        <dbReference type="EMBL" id="ECB7106156.1"/>
    </source>
</evidence>
<gene>
    <name evidence="1" type="ORF">E1A34_08600</name>
</gene>
<dbReference type="EMBL" id="AAHYLK010000007">
    <property type="protein sequence ID" value="ECB7106156.1"/>
    <property type="molecule type" value="Genomic_DNA"/>
</dbReference>
<comment type="caution">
    <text evidence="1">The sequence shown here is derived from an EMBL/GenBank/DDBJ whole genome shotgun (WGS) entry which is preliminary data.</text>
</comment>
<accession>A0A5Y0RPL0</accession>
<protein>
    <submittedName>
        <fullName evidence="1">Uncharacterized protein</fullName>
    </submittedName>
</protein>